<evidence type="ECO:0000256" key="6">
    <source>
        <dbReference type="ARBA" id="ARBA00022792"/>
    </source>
</evidence>
<dbReference type="PANTHER" id="PTHR13094:SF1">
    <property type="entry name" value="NADH DEHYDROGENASE [UBIQUINONE] 1 BETA SUBCOMPLEX SUBUNIT 10"/>
    <property type="match status" value="1"/>
</dbReference>
<keyword evidence="5" id="KW-0679">Respiratory chain</keyword>
<name>A0A131XWG2_IXORI</name>
<dbReference type="GO" id="GO:0045271">
    <property type="term" value="C:respiratory chain complex I"/>
    <property type="evidence" value="ECO:0007669"/>
    <property type="project" value="UniProtKB-ARBA"/>
</dbReference>
<reference evidence="10" key="1">
    <citation type="submission" date="2016-02" db="EMBL/GenBank/DDBJ databases">
        <title>RNAseq analyses of the midgut from blood- or serum-fed Ixodes ricinus ticks.</title>
        <authorList>
            <person name="Perner J."/>
            <person name="Provaznik J."/>
            <person name="Schrenkova J."/>
            <person name="Urbanova V."/>
            <person name="Ribeiro J.M."/>
            <person name="Kopacek P."/>
        </authorList>
    </citation>
    <scope>NUCLEOTIDE SEQUENCE</scope>
    <source>
        <tissue evidence="10">Gut</tissue>
    </source>
</reference>
<keyword evidence="7" id="KW-0249">Electron transport</keyword>
<evidence type="ECO:0000256" key="3">
    <source>
        <dbReference type="ARBA" id="ARBA00014109"/>
    </source>
</evidence>
<protein>
    <recommendedName>
        <fullName evidence="3">NADH dehydrogenase [ubiquinone] 1 beta subcomplex subunit 10</fullName>
    </recommendedName>
</protein>
<evidence type="ECO:0000256" key="2">
    <source>
        <dbReference type="ARBA" id="ARBA00008317"/>
    </source>
</evidence>
<comment type="similarity">
    <text evidence="2">Belongs to the complex I NDUFB10 subunit family.</text>
</comment>
<dbReference type="PANTHER" id="PTHR13094">
    <property type="entry name" value="NADH-UBIQUINONE OXIDOREDUCTASE PDSW SUBUNIT"/>
    <property type="match status" value="1"/>
</dbReference>
<evidence type="ECO:0000256" key="5">
    <source>
        <dbReference type="ARBA" id="ARBA00022660"/>
    </source>
</evidence>
<dbReference type="Pfam" id="PF10249">
    <property type="entry name" value="NDUFB10"/>
    <property type="match status" value="1"/>
</dbReference>
<sequence>MPSGDVPPRNAFERFYNGIFSLWDMPVTWFREKVVAPNRKQYYWYHRQLPRVPEIDQCYTDDLMCKFEANEQYKRDRDVDTRILQILIRRRDDCYIYESPNTEKCKKLHEDFREAELNWFIKYGDLGPHVTVVNAFMKQKHRLVAERRRALKAQQEAEEGAQDATD</sequence>
<proteinExistence type="evidence at transcript level"/>
<dbReference type="EMBL" id="GEFM01004173">
    <property type="protein sequence ID" value="JAP71623.1"/>
    <property type="molecule type" value="mRNA"/>
</dbReference>
<evidence type="ECO:0000256" key="7">
    <source>
        <dbReference type="ARBA" id="ARBA00022982"/>
    </source>
</evidence>
<organism evidence="10">
    <name type="scientific">Ixodes ricinus</name>
    <name type="common">Common tick</name>
    <name type="synonym">Acarus ricinus</name>
    <dbReference type="NCBI Taxonomy" id="34613"/>
    <lineage>
        <taxon>Eukaryota</taxon>
        <taxon>Metazoa</taxon>
        <taxon>Ecdysozoa</taxon>
        <taxon>Arthropoda</taxon>
        <taxon>Chelicerata</taxon>
        <taxon>Arachnida</taxon>
        <taxon>Acari</taxon>
        <taxon>Parasitiformes</taxon>
        <taxon>Ixodida</taxon>
        <taxon>Ixodoidea</taxon>
        <taxon>Ixodidae</taxon>
        <taxon>Ixodinae</taxon>
        <taxon>Ixodes</taxon>
    </lineage>
</organism>
<evidence type="ECO:0000256" key="1">
    <source>
        <dbReference type="ARBA" id="ARBA00004443"/>
    </source>
</evidence>
<keyword evidence="4" id="KW-0813">Transport</keyword>
<dbReference type="InterPro" id="IPR019377">
    <property type="entry name" value="NADH_UbQ_OxRdtase_su10"/>
</dbReference>
<keyword evidence="9" id="KW-0472">Membrane</keyword>
<dbReference type="GO" id="GO:0005743">
    <property type="term" value="C:mitochondrial inner membrane"/>
    <property type="evidence" value="ECO:0007669"/>
    <property type="project" value="UniProtKB-SubCell"/>
</dbReference>
<keyword evidence="6" id="KW-0999">Mitochondrion inner membrane</keyword>
<evidence type="ECO:0000313" key="10">
    <source>
        <dbReference type="EMBL" id="JAP71623.1"/>
    </source>
</evidence>
<evidence type="ECO:0000256" key="4">
    <source>
        <dbReference type="ARBA" id="ARBA00022448"/>
    </source>
</evidence>
<comment type="subcellular location">
    <subcellularLocation>
        <location evidence="1">Mitochondrion inner membrane</location>
        <topology evidence="1">Peripheral membrane protein</topology>
        <orientation evidence="1">Matrix side</orientation>
    </subcellularLocation>
</comment>
<evidence type="ECO:0000256" key="8">
    <source>
        <dbReference type="ARBA" id="ARBA00023128"/>
    </source>
</evidence>
<keyword evidence="8" id="KW-0496">Mitochondrion</keyword>
<evidence type="ECO:0000256" key="9">
    <source>
        <dbReference type="ARBA" id="ARBA00023136"/>
    </source>
</evidence>
<keyword evidence="10" id="KW-0830">Ubiquinone</keyword>
<dbReference type="InterPro" id="IPR039993">
    <property type="entry name" value="NDUFB10"/>
</dbReference>
<dbReference type="AlphaFoldDB" id="A0A131XWG2"/>
<accession>A0A131XWG2</accession>